<evidence type="ECO:0000313" key="1">
    <source>
        <dbReference type="EMBL" id="RLE51277.1"/>
    </source>
</evidence>
<dbReference type="InterPro" id="IPR028994">
    <property type="entry name" value="Integrin_alpha_N"/>
</dbReference>
<dbReference type="SUPFAM" id="SSF69318">
    <property type="entry name" value="Integrin alpha N-terminal domain"/>
    <property type="match status" value="1"/>
</dbReference>
<comment type="caution">
    <text evidence="1">The sequence shown here is derived from an EMBL/GenBank/DDBJ whole genome shotgun (WGS) entry which is preliminary data.</text>
</comment>
<name>A0A497EVM3_9CREN</name>
<organism evidence="1 2">
    <name type="scientific">Thermoproteota archaeon</name>
    <dbReference type="NCBI Taxonomy" id="2056631"/>
    <lineage>
        <taxon>Archaea</taxon>
        <taxon>Thermoproteota</taxon>
    </lineage>
</organism>
<gene>
    <name evidence="1" type="ORF">DRJ21_00485</name>
</gene>
<sequence length="1201" mass="136569">MRSMKVLSLLMLILIIIQSVTPIIGLASLTRNSISNKNENNVLQEHRRSSNLSNENRTLALQSEESLIRSTPTLRKVIVMSKECEIGLVKPFTSTGTIAILANLNGSYIRHKESVSNNDLNEILMYKYIARLNDLDYIDEGFIPVAAASSNLNKDALDELFTIYVRCEEYGGKYKLYHGPVIYWNLTAINVEEQKAGAMHKNGKPYHSSQWPPSNLEDYLTGLDSCKNKFMDLKILIGDFSGDRFQDYGVTAYIHKIYSKYVGGSKTDERLRIYRYASPYFYKIDPSCVMKTPTGNYNVQIASQQNPKYIDGLFKEIFLIDIDRDGVKEIAGVDRNFGEIVFFKLENDSLEMLPRYTVRLRGKLNEAWARTIILGADAGDLDRDLAEEIVILYATLYPVTIEVFKPDLTELRFYNYIWDMAYAIDIIDLNDDYNITYTIFRSCFDIPEEIKLFQESLETFYVKSGISWKIYTKACGGSFTYHDFICHPMRGPKLIVTDVDGDGYEDIVFFYEDRKLQAKKFVRCTRMFVVDFNKAGKPEDLINVYPPVPTFQWSLNYDWDNYGGDWEAISWYPYSIVNYFYYDNNLEYYNPDMYLNPDDDEACNWKWDLDCQSLPLWISDYAMIDKMKEFSRKACILFSRLENINSNKRLKFDRLTINLETESIGIISEDALRQKWMKPCYPVVGDFDGEGGAYAVLTGVGILKIKNIIAVLNVPPIIKGVNHGSTTFSIGKSASKGGSFAMSIGAGTVVSFGLSFSTSLTREVTVGTDELEVTMSRTFEFGFGTEFSREVSREVSYEFGNTVTTSMEWSVTATDESGPIVIYETTTYKVHFYTLSGHYMKKALKPITPGDLGIPKWAAKELGLSNLLNIMNTKLENFKSIIAVPLEIAIASAPLSDVLSQPEAFGLNDQDTIIKIFENLFSNKRHWLVGHHIHYYPQDAENIIPENFNIQTENGIETVKIKTLYSVTGDGLPVTYSDTSWSWYQTHEYSYINSETYSLSYTQSFQFSFTETLSYGVKAELDLEFFKIGGSYSVSASLGMSWATSYQYSLGTTHSHTMSVASSTGVTWSVTGLGEYYALFGYRIKPAIYRVLLKRSSNTGYGDTVKAPSKPDICFIVVDFAASPNPESYGAYVGYQLSYIGESVRSTVPLEAVEFKLKAINFGRDENVFTIYVDDSNWPDNWPDFQNGNLRLNLKVMKFHQ</sequence>
<proteinExistence type="predicted"/>
<accession>A0A497EVM3</accession>
<reference evidence="1 2" key="1">
    <citation type="submission" date="2018-06" db="EMBL/GenBank/DDBJ databases">
        <title>Extensive metabolic versatility and redundancy in microbially diverse, dynamic hydrothermal sediments.</title>
        <authorList>
            <person name="Dombrowski N."/>
            <person name="Teske A."/>
            <person name="Baker B.J."/>
        </authorList>
    </citation>
    <scope>NUCLEOTIDE SEQUENCE [LARGE SCALE GENOMIC DNA]</scope>
    <source>
        <strain evidence="1">B30_G17</strain>
    </source>
</reference>
<dbReference type="EMBL" id="QMQY01000010">
    <property type="protein sequence ID" value="RLE51277.1"/>
    <property type="molecule type" value="Genomic_DNA"/>
</dbReference>
<dbReference type="AlphaFoldDB" id="A0A497EVM3"/>
<dbReference type="Proteomes" id="UP000281962">
    <property type="component" value="Unassembled WGS sequence"/>
</dbReference>
<evidence type="ECO:0000313" key="2">
    <source>
        <dbReference type="Proteomes" id="UP000281962"/>
    </source>
</evidence>
<protein>
    <submittedName>
        <fullName evidence="1">Uncharacterized protein</fullName>
    </submittedName>
</protein>